<evidence type="ECO:0000313" key="1">
    <source>
        <dbReference type="EMBL" id="EKT87325.1"/>
    </source>
</evidence>
<reference evidence="1 2" key="2">
    <citation type="journal article" date="2014" name="Emerg. Microbes Infect.">
        <title>Potential impact on kidney infection: a whole-genome analysis of Leptospira santarosai serovar Shermani.</title>
        <authorList>
            <person name="Chou L.F."/>
            <person name="Chen T.W."/>
            <person name="Ko Y.C."/>
            <person name="Pan M.J."/>
            <person name="Tian Y.C."/>
            <person name="Chiu C.H."/>
            <person name="Tang P."/>
            <person name="Hung C.C."/>
            <person name="Yang C.W."/>
        </authorList>
    </citation>
    <scope>NUCLEOTIDE SEQUENCE</scope>
    <source>
        <strain evidence="1 2">LT 821</strain>
    </source>
</reference>
<dbReference type="KEGG" id="lst:LSS_08114"/>
<dbReference type="Gene3D" id="1.25.40.20">
    <property type="entry name" value="Ankyrin repeat-containing domain"/>
    <property type="match status" value="1"/>
</dbReference>
<name>K8YCQ3_9LEPT</name>
<dbReference type="AlphaFoldDB" id="K8YCQ3"/>
<evidence type="ECO:0000313" key="2">
    <source>
        <dbReference type="Proteomes" id="UP000035800"/>
    </source>
</evidence>
<dbReference type="STRING" id="758847.LSS_08114"/>
<evidence type="ECO:0008006" key="3">
    <source>
        <dbReference type="Google" id="ProtNLM"/>
    </source>
</evidence>
<dbReference type="EMBL" id="CP006694">
    <property type="protein sequence ID" value="EKT87325.1"/>
    <property type="molecule type" value="Genomic_DNA"/>
</dbReference>
<reference evidence="1 2" key="1">
    <citation type="journal article" date="2012" name="Gene">
        <title>Sequence of Leptospira santarosai serovar Shermani genome and prediction of virulence-associated genes.</title>
        <authorList>
            <person name="Chou L.F."/>
            <person name="Chen Y.T."/>
            <person name="Lu C.W."/>
            <person name="Ko Y.C."/>
            <person name="Tang C.Y."/>
            <person name="Pan M.J."/>
            <person name="Tian Y.C."/>
            <person name="Chiu C.H."/>
            <person name="Hung C.C."/>
            <person name="Yang C.W."/>
        </authorList>
    </citation>
    <scope>NUCLEOTIDE SEQUENCE [LARGE SCALE GENOMIC DNA]</scope>
    <source>
        <strain evidence="1">LT 821</strain>
    </source>
</reference>
<dbReference type="InterPro" id="IPR010780">
    <property type="entry name" value="DUF1375"/>
</dbReference>
<protein>
    <recommendedName>
        <fullName evidence="3">PF07119 family protein</fullName>
    </recommendedName>
</protein>
<proteinExistence type="predicted"/>
<dbReference type="PATRIC" id="fig|758847.3.peg.1707"/>
<dbReference type="Proteomes" id="UP000035800">
    <property type="component" value="Chromosome I"/>
</dbReference>
<dbReference type="Pfam" id="PF07119">
    <property type="entry name" value="DUF1375"/>
    <property type="match status" value="1"/>
</dbReference>
<organism evidence="1 2">
    <name type="scientific">Leptospira santarosai serovar Shermani str. LT 821</name>
    <dbReference type="NCBI Taxonomy" id="758847"/>
    <lineage>
        <taxon>Bacteria</taxon>
        <taxon>Pseudomonadati</taxon>
        <taxon>Spirochaetota</taxon>
        <taxon>Spirochaetia</taxon>
        <taxon>Leptospirales</taxon>
        <taxon>Leptospiraceae</taxon>
        <taxon>Leptospira</taxon>
    </lineage>
</organism>
<gene>
    <name evidence="1" type="ORF">LSS_08114</name>
</gene>
<accession>K8YCQ3</accession>
<sequence length="870" mass="101248">MTTFRISLSHTYMIRKIVVLLLIVFHLNCATTLALTNAIQKGKEYVPYEGTLYDLAFTFMGPNWKFLSANGSFAYWIFSIIDLPFSFVLDTVLLPGTVPYYIYVSSGRTGSKEWYHNKFSVRLQSFQDQNPPYGALKSIIDHNDVGALQRFLKSYDVVALEKKIGSLQDDGLLPYEHVYNYREWATTVAGGHYFNKIGIMDYMAAFFSNEKLERSSLHTRDRLEIAYTLYEEFRNDPILEKRYYDTVWKVCFSSGILIENPKVLKKILQEFSERKGIYDLFEPIALRYPKKEYKKIQKESKHNVYSNEPPQISEHWYERIKLLTEIDKLLEKNPELQKKWRNTAWRTAISSGIVVHRPQILEKSFREFPKETEIWNLNLFIEAHKNKNRQSIDIITKNLTDAKSFPLDRLEEKTVRNILEYHNLLEKLLQTGWDPNQILEWKKSKFRGGKEFIEKERTTLLIFAMEEDSVPADTLRTLLKYGVNPGLGVKRNSEGKEYTLYPLASVHSYGNGILKELKQKILIEQPLKEFHTKYPTYSLLQSYVEKQNVRAFEKTLAGIDLVSMEKEMRRLQKENFVPMEIPRTNRDGADKTSILGSITSLARVHVQYKDRQECLAFGTFGKYAEAIEIQKAYYSAIQKDEDLKRSFLEDLGRRGAFWEDPIFSEQMPKLLSGDRVDWSRFELEDLVQHKETLDLLMKQDSKMETGLKQKIVAVSLFCGKPKSAEVALKYFSKNDYLNFSSDYVNFLLNDFKILELFLKNGMNPNSTGRKEYQIPSGCPLLVSIVATPYSWDGIERLVKLLLKYGADPNFPAVKTSNENQKQVSIYPLNFISRSEDRRLFQILKASGANENLLTPDSREIGFGTYLCQWR</sequence>
<dbReference type="InterPro" id="IPR036770">
    <property type="entry name" value="Ankyrin_rpt-contain_sf"/>
</dbReference>